<dbReference type="AlphaFoldDB" id="A0A9X2XJB0"/>
<proteinExistence type="predicted"/>
<keyword evidence="2" id="KW-1185">Reference proteome</keyword>
<reference evidence="1" key="2">
    <citation type="journal article" date="2023" name="mSystems">
        <title>Charting the Lipopeptidome of Nonpathogenic Pseudomonas.</title>
        <authorList>
            <person name="Cesa-Luna C."/>
            <person name="Geudens N."/>
            <person name="Girard L."/>
            <person name="De Roo V."/>
            <person name="Maklad H.R."/>
            <person name="Martins J.C."/>
            <person name="Hofte M."/>
            <person name="De Mot R."/>
        </authorList>
    </citation>
    <scope>NUCLEOTIDE SEQUENCE</scope>
    <source>
        <strain evidence="1">B1M3-32</strain>
    </source>
</reference>
<protein>
    <submittedName>
        <fullName evidence="1">Uncharacterized protein</fullName>
    </submittedName>
</protein>
<comment type="caution">
    <text evidence="1">The sequence shown here is derived from an EMBL/GenBank/DDBJ whole genome shotgun (WGS) entry which is preliminary data.</text>
</comment>
<organism evidence="1 2">
    <name type="scientific">Pseudomonas koreensis</name>
    <dbReference type="NCBI Taxonomy" id="198620"/>
    <lineage>
        <taxon>Bacteria</taxon>
        <taxon>Pseudomonadati</taxon>
        <taxon>Pseudomonadota</taxon>
        <taxon>Gammaproteobacteria</taxon>
        <taxon>Pseudomonadales</taxon>
        <taxon>Pseudomonadaceae</taxon>
        <taxon>Pseudomonas</taxon>
    </lineage>
</organism>
<evidence type="ECO:0000313" key="1">
    <source>
        <dbReference type="EMBL" id="MCU7249479.1"/>
    </source>
</evidence>
<evidence type="ECO:0000313" key="2">
    <source>
        <dbReference type="Proteomes" id="UP001139955"/>
    </source>
</evidence>
<dbReference type="RefSeq" id="WP_301622524.1">
    <property type="nucleotide sequence ID" value="NZ_JAOSKY010000009.1"/>
</dbReference>
<accession>A0A9X2XJB0</accession>
<sequence length="246" mass="27110">MATVMSPFAHVREAMMQKQYSVFINAGALVVLPAQMSIQEKQDVQHSLLFAQLAATKRYPLTSEYGEWYSIWQQVLKDTWLQQSVTWDKFTPQPGASVAPVDCLVEQLGNGLQSHEVAECSAILQYIAGLPSTDPVVGFLRERVQRREEPGDEEVAAIDQFHFLVVVAQPGLRLNAAYLMLSASAGDTGNPFARVFNADNVAGVIEQRFFQADLVTALHKPVRAALGKRLEPFAELIREVPGAAAL</sequence>
<dbReference type="EMBL" id="JAOSKY010000009">
    <property type="protein sequence ID" value="MCU7249479.1"/>
    <property type="molecule type" value="Genomic_DNA"/>
</dbReference>
<gene>
    <name evidence="1" type="ORF">OC940_16865</name>
</gene>
<name>A0A9X2XJB0_9PSED</name>
<dbReference type="Proteomes" id="UP001139955">
    <property type="component" value="Unassembled WGS sequence"/>
</dbReference>
<reference evidence="1" key="1">
    <citation type="submission" date="2022-09" db="EMBL/GenBank/DDBJ databases">
        <authorList>
            <person name="Cesa-Luna C."/>
            <person name="Girard L."/>
            <person name="Lood C."/>
            <person name="Hofte M."/>
            <person name="De Mot R."/>
        </authorList>
    </citation>
    <scope>NUCLEOTIDE SEQUENCE</scope>
    <source>
        <strain evidence="1">B1M3-32</strain>
    </source>
</reference>